<evidence type="ECO:0000259" key="2">
    <source>
        <dbReference type="Pfam" id="PF17109"/>
    </source>
</evidence>
<feature type="domain" description="Fungal STAND N-terminal Goodbye" evidence="2">
    <location>
        <begin position="17"/>
        <end position="136"/>
    </location>
</feature>
<protein>
    <recommendedName>
        <fullName evidence="6">Fungal STAND N-terminal Goodbye domain-containing protein</fullName>
    </recommendedName>
</protein>
<evidence type="ECO:0000313" key="5">
    <source>
        <dbReference type="Proteomes" id="UP001271007"/>
    </source>
</evidence>
<dbReference type="Pfam" id="PF17109">
    <property type="entry name" value="Goodbye"/>
    <property type="match status" value="1"/>
</dbReference>
<evidence type="ECO:0000259" key="3">
    <source>
        <dbReference type="Pfam" id="PF24883"/>
    </source>
</evidence>
<organism evidence="4 5">
    <name type="scientific">Extremus antarcticus</name>
    <dbReference type="NCBI Taxonomy" id="702011"/>
    <lineage>
        <taxon>Eukaryota</taxon>
        <taxon>Fungi</taxon>
        <taxon>Dikarya</taxon>
        <taxon>Ascomycota</taxon>
        <taxon>Pezizomycotina</taxon>
        <taxon>Dothideomycetes</taxon>
        <taxon>Dothideomycetidae</taxon>
        <taxon>Mycosphaerellales</taxon>
        <taxon>Extremaceae</taxon>
        <taxon>Extremus</taxon>
    </lineage>
</organism>
<evidence type="ECO:0000313" key="4">
    <source>
        <dbReference type="EMBL" id="KAK3049258.1"/>
    </source>
</evidence>
<accession>A0AAJ0D8X9</accession>
<dbReference type="Gene3D" id="3.40.50.300">
    <property type="entry name" value="P-loop containing nucleotide triphosphate hydrolases"/>
    <property type="match status" value="1"/>
</dbReference>
<comment type="caution">
    <text evidence="4">The sequence shown here is derived from an EMBL/GenBank/DDBJ whole genome shotgun (WGS) entry which is preliminary data.</text>
</comment>
<gene>
    <name evidence="4" type="ORF">LTR09_009436</name>
</gene>
<dbReference type="PANTHER" id="PTHR10039">
    <property type="entry name" value="AMELOGENIN"/>
    <property type="match status" value="1"/>
</dbReference>
<proteinExistence type="predicted"/>
<keyword evidence="1" id="KW-0677">Repeat</keyword>
<evidence type="ECO:0008006" key="6">
    <source>
        <dbReference type="Google" id="ProtNLM"/>
    </source>
</evidence>
<name>A0AAJ0D8X9_9PEZI</name>
<dbReference type="EMBL" id="JAWDJX010000041">
    <property type="protein sequence ID" value="KAK3049258.1"/>
    <property type="molecule type" value="Genomic_DNA"/>
</dbReference>
<keyword evidence="5" id="KW-1185">Reference proteome</keyword>
<reference evidence="4" key="1">
    <citation type="submission" date="2023-04" db="EMBL/GenBank/DDBJ databases">
        <title>Black Yeasts Isolated from many extreme environments.</title>
        <authorList>
            <person name="Coleine C."/>
            <person name="Stajich J.E."/>
            <person name="Selbmann L."/>
        </authorList>
    </citation>
    <scope>NUCLEOTIDE SEQUENCE</scope>
    <source>
        <strain evidence="4">CCFEE 5312</strain>
    </source>
</reference>
<feature type="domain" description="Nephrocystin 3-like N-terminal" evidence="3">
    <location>
        <begin position="299"/>
        <end position="473"/>
    </location>
</feature>
<evidence type="ECO:0000256" key="1">
    <source>
        <dbReference type="ARBA" id="ARBA00022737"/>
    </source>
</evidence>
<dbReference type="InterPro" id="IPR031350">
    <property type="entry name" value="Goodbye_dom"/>
</dbReference>
<sequence length="764" mass="86169">MYTISDDTADEDLNKFWESIIARLNEKTKWNLNAKSTATIDQVILKINAPKDADPEKHAQSKKVWRSTMKCVDRLGIFVQRFGAFAAQAASVVFGPANQCFNAINFVITAAQQYKDIFANITTLMERISVFLENLDGFMTNNDAEVKLDKRLRKTVYRVLEHFLRIMSTTYDLTNSWTARAKLKGKSFAFGEDDGIKGYLATMETLVSDFTGAQISVIVQDLSAAARDIRGVDKKLDVLGEASEKQTAVLEQLATADASRTAQEREKKDREVVKKALGIDESKSPWDRQTDIWESHITGTGQWLKDRPSFARWADSKATAADVITLKAPSGFGKSHLASIVIRHLQDKHRGDARVVVAYYYLQRESSEKSSVINRIMKTIIWQLARANREYLKAAAIVCDPSQGLDSSRNGHLWRKLVTDLAKSVEMTVFVVLDGIDEIDTENDRPDLIEIMQQVRHISDDKASHLKVRAFITGTKEALDSINESTELAVPEIQLEPNPQTEEPSLNQADLELFVTDRLERAERVKRLDLELKGRITRELAKGARGAYSRLLYLLDDIVNIQNTNQIEEILERANQSLRDIIESKVAALNSSLSRDEISEVNTLLSWLTMAYEDLSVVQCEAILSLKADGQSLGLEDRIRRKYSDMFSLDDTKQITLRAGVEDYLRESNETSTNQIEALQRSQIQPSEVNLIQKVLVAHFRNVFGDEDVYTRFAFDSFFANKLGDQALRIRLIPTESAIKVAQGCLVAVCEKYNDDRSSDLLGE</sequence>
<dbReference type="Proteomes" id="UP001271007">
    <property type="component" value="Unassembled WGS sequence"/>
</dbReference>
<dbReference type="Pfam" id="PF24883">
    <property type="entry name" value="NPHP3_N"/>
    <property type="match status" value="1"/>
</dbReference>
<dbReference type="AlphaFoldDB" id="A0AAJ0D8X9"/>
<dbReference type="PANTHER" id="PTHR10039:SF17">
    <property type="entry name" value="FUNGAL STAND N-TERMINAL GOODBYE DOMAIN-CONTAINING PROTEIN-RELATED"/>
    <property type="match status" value="1"/>
</dbReference>
<dbReference type="InterPro" id="IPR056884">
    <property type="entry name" value="NPHP3-like_N"/>
</dbReference>
<dbReference type="InterPro" id="IPR027417">
    <property type="entry name" value="P-loop_NTPase"/>
</dbReference>